<dbReference type="Proteomes" id="UP000310314">
    <property type="component" value="Unassembled WGS sequence"/>
</dbReference>
<dbReference type="Pfam" id="PF00583">
    <property type="entry name" value="Acetyltransf_1"/>
    <property type="match status" value="1"/>
</dbReference>
<dbReference type="PROSITE" id="PS51186">
    <property type="entry name" value="GNAT"/>
    <property type="match status" value="1"/>
</dbReference>
<feature type="domain" description="N-acetyltransferase" evidence="3">
    <location>
        <begin position="1"/>
        <end position="149"/>
    </location>
</feature>
<name>A0A5S3PI80_9FLAO</name>
<evidence type="ECO:0000256" key="1">
    <source>
        <dbReference type="ARBA" id="ARBA00022679"/>
    </source>
</evidence>
<dbReference type="InterPro" id="IPR016181">
    <property type="entry name" value="Acyl_CoA_acyltransferase"/>
</dbReference>
<evidence type="ECO:0000313" key="5">
    <source>
        <dbReference type="Proteomes" id="UP000310314"/>
    </source>
</evidence>
<proteinExistence type="predicted"/>
<keyword evidence="1 4" id="KW-0808">Transferase</keyword>
<reference evidence="4 5" key="1">
    <citation type="submission" date="2019-05" db="EMBL/GenBank/DDBJ databases">
        <authorList>
            <person name="Zhang J.-Y."/>
            <person name="Feg X."/>
            <person name="Du Z.-J."/>
        </authorList>
    </citation>
    <scope>NUCLEOTIDE SEQUENCE [LARGE SCALE GENOMIC DNA]</scope>
    <source>
        <strain evidence="4 5">RZ26</strain>
    </source>
</reference>
<dbReference type="PANTHER" id="PTHR43800:SF1">
    <property type="entry name" value="PEPTIDYL-LYSINE N-ACETYLTRANSFERASE YJAB"/>
    <property type="match status" value="1"/>
</dbReference>
<evidence type="ECO:0000259" key="3">
    <source>
        <dbReference type="PROSITE" id="PS51186"/>
    </source>
</evidence>
<evidence type="ECO:0000313" key="4">
    <source>
        <dbReference type="EMBL" id="TMM53912.1"/>
    </source>
</evidence>
<dbReference type="Gene3D" id="3.40.630.30">
    <property type="match status" value="1"/>
</dbReference>
<gene>
    <name evidence="4" type="ORF">FEE95_18630</name>
</gene>
<evidence type="ECO:0000256" key="2">
    <source>
        <dbReference type="ARBA" id="ARBA00023315"/>
    </source>
</evidence>
<dbReference type="PANTHER" id="PTHR43800">
    <property type="entry name" value="PEPTIDYL-LYSINE N-ACETYLTRANSFERASE YJAB"/>
    <property type="match status" value="1"/>
</dbReference>
<organism evidence="4 5">
    <name type="scientific">Maribacter algarum</name>
    <name type="common">ex Zhang et al. 2020</name>
    <dbReference type="NCBI Taxonomy" id="2578118"/>
    <lineage>
        <taxon>Bacteria</taxon>
        <taxon>Pseudomonadati</taxon>
        <taxon>Bacteroidota</taxon>
        <taxon>Flavobacteriia</taxon>
        <taxon>Flavobacteriales</taxon>
        <taxon>Flavobacteriaceae</taxon>
        <taxon>Maribacter</taxon>
    </lineage>
</organism>
<dbReference type="EMBL" id="VATY01000004">
    <property type="protein sequence ID" value="TMM53912.1"/>
    <property type="molecule type" value="Genomic_DNA"/>
</dbReference>
<dbReference type="InterPro" id="IPR000182">
    <property type="entry name" value="GNAT_dom"/>
</dbReference>
<dbReference type="CDD" id="cd04301">
    <property type="entry name" value="NAT_SF"/>
    <property type="match status" value="1"/>
</dbReference>
<dbReference type="GO" id="GO:0016747">
    <property type="term" value="F:acyltransferase activity, transferring groups other than amino-acyl groups"/>
    <property type="evidence" value="ECO:0007669"/>
    <property type="project" value="InterPro"/>
</dbReference>
<keyword evidence="2" id="KW-0012">Acyltransferase</keyword>
<protein>
    <submittedName>
        <fullName evidence="4">GNAT family N-acetyltransferase</fullName>
    </submittedName>
</protein>
<accession>A0A5S3PI80</accession>
<dbReference type="OrthoDB" id="9797456at2"/>
<keyword evidence="5" id="KW-1185">Reference proteome</keyword>
<comment type="caution">
    <text evidence="4">The sequence shown here is derived from an EMBL/GenBank/DDBJ whole genome shotgun (WGS) entry which is preliminary data.</text>
</comment>
<dbReference type="AlphaFoldDB" id="A0A5S3PI80"/>
<dbReference type="SUPFAM" id="SSF55729">
    <property type="entry name" value="Acyl-CoA N-acyltransferases (Nat)"/>
    <property type="match status" value="1"/>
</dbReference>
<dbReference type="RefSeq" id="WP_138659534.1">
    <property type="nucleotide sequence ID" value="NZ_VATY01000004.1"/>
</dbReference>
<sequence length="149" mass="17156">MIQELNHKDVLVARKIRSLFQVSYAVEADLLNAIDFPPLKRSLANFLKSSTGFYGYFENNELAAVAEIENKNNNTHIQSLVVDPYYFRQGIGKKLVAFVFDTYNTPTFSVETGLTNLPAIALYKKFGFIEIKQWETNHGIRKVRFEKRT</sequence>